<feature type="region of interest" description="Disordered" evidence="1">
    <location>
        <begin position="1"/>
        <end position="40"/>
    </location>
</feature>
<accession>A0AAJ5VYH3</accession>
<evidence type="ECO:0000313" key="4">
    <source>
        <dbReference type="Proteomes" id="UP001213972"/>
    </source>
</evidence>
<feature type="transmembrane region" description="Helical" evidence="2">
    <location>
        <begin position="58"/>
        <end position="81"/>
    </location>
</feature>
<dbReference type="Pfam" id="PF11303">
    <property type="entry name" value="DUF3105"/>
    <property type="match status" value="1"/>
</dbReference>
<organism evidence="3 4">
    <name type="scientific">Candidatus Microbacterium phytovorans</name>
    <dbReference type="NCBI Taxonomy" id="3121374"/>
    <lineage>
        <taxon>Bacteria</taxon>
        <taxon>Bacillati</taxon>
        <taxon>Actinomycetota</taxon>
        <taxon>Actinomycetes</taxon>
        <taxon>Micrococcales</taxon>
        <taxon>Microbacteriaceae</taxon>
        <taxon>Microbacterium</taxon>
    </lineage>
</organism>
<reference evidence="3" key="1">
    <citation type="submission" date="2023-03" db="EMBL/GenBank/DDBJ databases">
        <title>Andean soil-derived lignocellulolytic bacterial consortium as a source of novel taxa and putative plastic-active enzymes.</title>
        <authorList>
            <person name="Diaz-Garcia L."/>
            <person name="Chuvochina M."/>
            <person name="Feuerriegel G."/>
            <person name="Bunk B."/>
            <person name="Sproer C."/>
            <person name="Streit W.R."/>
            <person name="Rodriguez L.M."/>
            <person name="Overmann J."/>
            <person name="Jimenez D.J."/>
        </authorList>
    </citation>
    <scope>NUCLEOTIDE SEQUENCE</scope>
    <source>
        <strain evidence="3">MAG 4610</strain>
    </source>
</reference>
<dbReference type="EMBL" id="CP119321">
    <property type="protein sequence ID" value="WEK12477.1"/>
    <property type="molecule type" value="Genomic_DNA"/>
</dbReference>
<feature type="compositionally biased region" description="Low complexity" evidence="1">
    <location>
        <begin position="1"/>
        <end position="32"/>
    </location>
</feature>
<evidence type="ECO:0000256" key="2">
    <source>
        <dbReference type="SAM" id="Phobius"/>
    </source>
</evidence>
<dbReference type="Proteomes" id="UP001213972">
    <property type="component" value="Chromosome"/>
</dbReference>
<dbReference type="AlphaFoldDB" id="A0AAJ5VYH3"/>
<gene>
    <name evidence="3" type="ORF">P0Y48_08295</name>
</gene>
<sequence>MTPTSSSGQPSSSNQRASGNPATQAKIAQTAKQQREAQKQAKLAEYQRQLEKRRRSKLLWWVVGSTAGLAVVALVVASILFTPRPVTLERGDGDGAGITGLETFTNTATHVEGDVTYPQTPPAGGDHNPVWLNCGVYSEPVPNVNAVHSLEHGAVWVTYDPARVGESEVSALRSQLPSSYVILSPYDGLPSPIVVSAWNAQITVDSADDARIGEFLSAYWRSTSAPEPNAACTGALDAPGKQS</sequence>
<protein>
    <submittedName>
        <fullName evidence="3">DUF3105 domain-containing protein</fullName>
    </submittedName>
</protein>
<evidence type="ECO:0000256" key="1">
    <source>
        <dbReference type="SAM" id="MobiDB-lite"/>
    </source>
</evidence>
<keyword evidence="2" id="KW-0812">Transmembrane</keyword>
<feature type="region of interest" description="Disordered" evidence="1">
    <location>
        <begin position="224"/>
        <end position="243"/>
    </location>
</feature>
<proteinExistence type="predicted"/>
<keyword evidence="2" id="KW-1133">Transmembrane helix</keyword>
<keyword evidence="2" id="KW-0472">Membrane</keyword>
<dbReference type="InterPro" id="IPR021454">
    <property type="entry name" value="DUF3105"/>
</dbReference>
<name>A0AAJ5VYH3_9MICO</name>
<evidence type="ECO:0000313" key="3">
    <source>
        <dbReference type="EMBL" id="WEK12477.1"/>
    </source>
</evidence>